<reference evidence="1 2" key="4">
    <citation type="journal article" date="2011" name="BMC Genomics">
        <title>RNA-Seq improves annotation of protein-coding genes in the cucumber genome.</title>
        <authorList>
            <person name="Li Z."/>
            <person name="Zhang Z."/>
            <person name="Yan P."/>
            <person name="Huang S."/>
            <person name="Fei Z."/>
            <person name="Lin K."/>
        </authorList>
    </citation>
    <scope>NUCLEOTIDE SEQUENCE [LARGE SCALE GENOMIC DNA]</scope>
    <source>
        <strain evidence="2">cv. 9930</strain>
    </source>
</reference>
<dbReference type="Proteomes" id="UP000029981">
    <property type="component" value="Chromosome 4"/>
</dbReference>
<gene>
    <name evidence="1" type="ORF">Csa_4G658520</name>
</gene>
<reference evidence="1 2" key="2">
    <citation type="journal article" date="2009" name="PLoS ONE">
        <title>An integrated genetic and cytogenetic map of the cucumber genome.</title>
        <authorList>
            <person name="Ren Y."/>
            <person name="Zhang Z."/>
            <person name="Liu J."/>
            <person name="Staub J.E."/>
            <person name="Han Y."/>
            <person name="Cheng Z."/>
            <person name="Li X."/>
            <person name="Lu J."/>
            <person name="Miao H."/>
            <person name="Kang H."/>
            <person name="Xie B."/>
            <person name="Gu X."/>
            <person name="Wang X."/>
            <person name="Du Y."/>
            <person name="Jin W."/>
            <person name="Huang S."/>
        </authorList>
    </citation>
    <scope>NUCLEOTIDE SEQUENCE [LARGE SCALE GENOMIC DNA]</scope>
    <source>
        <strain evidence="2">cv. 9930</strain>
    </source>
</reference>
<dbReference type="PANTHER" id="PTHR47859:SF1">
    <property type="entry name" value="PENTATRICOPEPTIDE REPEAT-CONTAINING PROTEIN"/>
    <property type="match status" value="1"/>
</dbReference>
<name>A0A0A0L4J3_CUCSA</name>
<dbReference type="PANTHER" id="PTHR47859">
    <property type="entry name" value="PENTATRICOPEPTIDE REPEAT-CONTAINING PROTEIN"/>
    <property type="match status" value="1"/>
</dbReference>
<dbReference type="AlphaFoldDB" id="A0A0A0L4J3"/>
<protein>
    <submittedName>
        <fullName evidence="1">Uncharacterized protein</fullName>
    </submittedName>
</protein>
<reference evidence="1 2" key="1">
    <citation type="journal article" date="2009" name="Nat. Genet.">
        <title>The genome of the cucumber, Cucumis sativus L.</title>
        <authorList>
            <person name="Huang S."/>
            <person name="Li R."/>
            <person name="Zhang Z."/>
            <person name="Li L."/>
            <person name="Gu X."/>
            <person name="Fan W."/>
            <person name="Lucas W.J."/>
            <person name="Wang X."/>
            <person name="Xie B."/>
            <person name="Ni P."/>
            <person name="Ren Y."/>
            <person name="Zhu H."/>
            <person name="Li J."/>
            <person name="Lin K."/>
            <person name="Jin W."/>
            <person name="Fei Z."/>
            <person name="Li G."/>
            <person name="Staub J."/>
            <person name="Kilian A."/>
            <person name="van der Vossen E.A."/>
            <person name="Wu Y."/>
            <person name="Guo J."/>
            <person name="He J."/>
            <person name="Jia Z."/>
            <person name="Ren Y."/>
            <person name="Tian G."/>
            <person name="Lu Y."/>
            <person name="Ruan J."/>
            <person name="Qian W."/>
            <person name="Wang M."/>
            <person name="Huang Q."/>
            <person name="Li B."/>
            <person name="Xuan Z."/>
            <person name="Cao J."/>
            <person name="Asan"/>
            <person name="Wu Z."/>
            <person name="Zhang J."/>
            <person name="Cai Q."/>
            <person name="Bai Y."/>
            <person name="Zhao B."/>
            <person name="Han Y."/>
            <person name="Li Y."/>
            <person name="Li X."/>
            <person name="Wang S."/>
            <person name="Shi Q."/>
            <person name="Liu S."/>
            <person name="Cho W.K."/>
            <person name="Kim J.Y."/>
            <person name="Xu Y."/>
            <person name="Heller-Uszynska K."/>
            <person name="Miao H."/>
            <person name="Cheng Z."/>
            <person name="Zhang S."/>
            <person name="Wu J."/>
            <person name="Yang Y."/>
            <person name="Kang H."/>
            <person name="Li M."/>
            <person name="Liang H."/>
            <person name="Ren X."/>
            <person name="Shi Z."/>
            <person name="Wen M."/>
            <person name="Jian M."/>
            <person name="Yang H."/>
            <person name="Zhang G."/>
            <person name="Yang Z."/>
            <person name="Chen R."/>
            <person name="Liu S."/>
            <person name="Li J."/>
            <person name="Ma L."/>
            <person name="Liu H."/>
            <person name="Zhou Y."/>
            <person name="Zhao J."/>
            <person name="Fang X."/>
            <person name="Li G."/>
            <person name="Fang L."/>
            <person name="Li Y."/>
            <person name="Liu D."/>
            <person name="Zheng H."/>
            <person name="Zhang Y."/>
            <person name="Qin N."/>
            <person name="Li Z."/>
            <person name="Yang G."/>
            <person name="Yang S."/>
            <person name="Bolund L."/>
            <person name="Kristiansen K."/>
            <person name="Zheng H."/>
            <person name="Li S."/>
            <person name="Zhang X."/>
            <person name="Yang H."/>
            <person name="Wang J."/>
            <person name="Sun R."/>
            <person name="Zhang B."/>
            <person name="Jiang S."/>
            <person name="Wang J."/>
            <person name="Du Y."/>
            <person name="Li S."/>
        </authorList>
    </citation>
    <scope>NUCLEOTIDE SEQUENCE [LARGE SCALE GENOMIC DNA]</scope>
    <source>
        <strain evidence="2">cv. 9930</strain>
    </source>
</reference>
<reference evidence="1 2" key="3">
    <citation type="journal article" date="2010" name="BMC Genomics">
        <title>Transcriptome sequencing and comparative analysis of cucumber flowers with different sex types.</title>
        <authorList>
            <person name="Guo S."/>
            <person name="Zheng Y."/>
            <person name="Joung J.G."/>
            <person name="Liu S."/>
            <person name="Zhang Z."/>
            <person name="Crasta O.R."/>
            <person name="Sobral B.W."/>
            <person name="Xu Y."/>
            <person name="Huang S."/>
            <person name="Fei Z."/>
        </authorList>
    </citation>
    <scope>NUCLEOTIDE SEQUENCE [LARGE SCALE GENOMIC DNA]</scope>
    <source>
        <strain evidence="2">cv. 9930</strain>
    </source>
</reference>
<organism evidence="1 2">
    <name type="scientific">Cucumis sativus</name>
    <name type="common">Cucumber</name>
    <dbReference type="NCBI Taxonomy" id="3659"/>
    <lineage>
        <taxon>Eukaryota</taxon>
        <taxon>Viridiplantae</taxon>
        <taxon>Streptophyta</taxon>
        <taxon>Embryophyta</taxon>
        <taxon>Tracheophyta</taxon>
        <taxon>Spermatophyta</taxon>
        <taxon>Magnoliopsida</taxon>
        <taxon>eudicotyledons</taxon>
        <taxon>Gunneridae</taxon>
        <taxon>Pentapetalae</taxon>
        <taxon>rosids</taxon>
        <taxon>fabids</taxon>
        <taxon>Cucurbitales</taxon>
        <taxon>Cucurbitaceae</taxon>
        <taxon>Benincaseae</taxon>
        <taxon>Cucumis</taxon>
    </lineage>
</organism>
<evidence type="ECO:0000313" key="2">
    <source>
        <dbReference type="Proteomes" id="UP000029981"/>
    </source>
</evidence>
<accession>A0A0A0L4J3</accession>
<dbReference type="EMBL" id="CM002925">
    <property type="protein sequence ID" value="KGN55492.1"/>
    <property type="molecule type" value="Genomic_DNA"/>
</dbReference>
<proteinExistence type="predicted"/>
<evidence type="ECO:0000313" key="1">
    <source>
        <dbReference type="EMBL" id="KGN55492.1"/>
    </source>
</evidence>
<sequence>MQIGVRFERFDDTLNLLDQASSQGIELDVVIINTIMHKACEKVRIDVIAFVVEPRKDSARPSDVPLSLPFNLGGYHSTTMELEAMQVHVYLMQRRRRLS</sequence>
<keyword evidence="2" id="KW-1185">Reference proteome</keyword>
<dbReference type="eggNOG" id="KOG4197">
    <property type="taxonomic scope" value="Eukaryota"/>
</dbReference>
<dbReference type="Gramene" id="KGN55492">
    <property type="protein sequence ID" value="KGN55492"/>
    <property type="gene ID" value="Csa_4G658520"/>
</dbReference>